<dbReference type="PANTHER" id="PTHR48051:SF1">
    <property type="entry name" value="RAS SUPPRESSOR PROTEIN 1"/>
    <property type="match status" value="1"/>
</dbReference>
<protein>
    <submittedName>
        <fullName evidence="5">Leucine Rich Repeat (LRR)-containing protein</fullName>
    </submittedName>
</protein>
<gene>
    <name evidence="5" type="ORF">DesyoDRAFT_2419</name>
</gene>
<dbReference type="InterPro" id="IPR001611">
    <property type="entry name" value="Leu-rich_rpt"/>
</dbReference>
<dbReference type="Gene3D" id="3.40.50.300">
    <property type="entry name" value="P-loop containing nucleotide triphosphate hydrolases"/>
    <property type="match status" value="1"/>
</dbReference>
<accession>H5Y3V6</accession>
<sequence length="1024" mass="116460">MGSELTQEILDGLRVGKAGAAYFYPKDRRLQIIELRNKSLLDELKEYEQSIWDLTIEKFQVDNKVFKQIAALNSIKKLTIIGLNQQQPSASGFKELSRLPGLSSIAIKDIQRISASWFKLITGFRKNAGIMELEISGVSELERKAIPVLAKLPNLEKLVVSRIELGPEFFKTLVKMTSLETLILDAISNDPNLVDRINLSQLKKLTTLNINHVPFQRLPSGFKDLIKLEHLDVSSSRFERFFDENTNSDEQQGIKKVLSNLKSLNLSSSKISSLPKISFPKLETLNMSNTVIKNVPGCYIPASLKQFHMRSCNIEELKGVGALEHLETLDISLTAIKELPEEMVCIKTLKYLDIGNTKITKLREWITKLTNLKYLGLTQLKLDTFPQELATREKVKFYDKFKSDRDYDDQDSQDRCEVYVGGLRIADMDVRYLTLNDPEFLQAYYGASDKMPLHRGNVIFLGDVGVGKTNIIERLLDIDEDEINKAYGLHFIKEKSLFWEMAAPFKKSNGEAYISNNADIHIIELSGYAAMQLVHPLFLPQTSVYVIVLDARKTDLLFQRAQYWSKLVEAYSPNSTIIYVLNYAPKNRASLSLPLLKTSIFLKIVEKVILLETEEDPDQEEDGPDISGTIENLGKTLAEEVSELGYYTQKIPRPWQNAMRHVEDVLESRTVMSYKNYLDICKLYGMDERAGWGFLRTTLSGNSRLFIPDDTDTDIKPGFIYHTFWFENGIYRIIKCAELNNGRIEDSVVGVWENIIDSDSTMDYSINNIKMLMEYLQEQNLSYHIPSEKVWLFPGFLNGLAGNRGEDEDWINRISLAAGQNHFFVECPIISHRLLSEIICRTVGPLQEEKGNNLPPEGKQGVTFLVGQEGVAISFPDDENWRGGSLLMIGSVGCPGMLHIYAVPVGRRQASSRDRETLSNDIESRHLQAYAELVFGRLTHSLKRFRPYFASQYKIYVEQVVGEIDAPIYNTRANIMLSNIISAFKAGRPDYFIGELGKSEYIVELYNKYISESVVDFENNKAGQ</sequence>
<dbReference type="SUPFAM" id="SSF52058">
    <property type="entry name" value="L domain-like"/>
    <property type="match status" value="1"/>
</dbReference>
<organism evidence="5 6">
    <name type="scientific">Desulfosporosinus youngiae DSM 17734</name>
    <dbReference type="NCBI Taxonomy" id="768710"/>
    <lineage>
        <taxon>Bacteria</taxon>
        <taxon>Bacillati</taxon>
        <taxon>Bacillota</taxon>
        <taxon>Clostridia</taxon>
        <taxon>Eubacteriales</taxon>
        <taxon>Desulfitobacteriaceae</taxon>
        <taxon>Desulfosporosinus</taxon>
    </lineage>
</organism>
<dbReference type="RefSeq" id="WP_007783210.1">
    <property type="nucleotide sequence ID" value="NZ_CM001441.1"/>
</dbReference>
<dbReference type="eggNOG" id="COG4886">
    <property type="taxonomic scope" value="Bacteria"/>
</dbReference>
<dbReference type="InterPro" id="IPR027417">
    <property type="entry name" value="P-loop_NTPase"/>
</dbReference>
<dbReference type="EMBL" id="CM001441">
    <property type="protein sequence ID" value="EHQ89494.1"/>
    <property type="molecule type" value="Genomic_DNA"/>
</dbReference>
<evidence type="ECO:0000256" key="2">
    <source>
        <dbReference type="ARBA" id="ARBA00022737"/>
    </source>
</evidence>
<dbReference type="Pfam" id="PF23598">
    <property type="entry name" value="LRR_14"/>
    <property type="match status" value="1"/>
</dbReference>
<keyword evidence="2" id="KW-0677">Repeat</keyword>
<keyword evidence="1" id="KW-0433">Leucine-rich repeat</keyword>
<reference evidence="5 6" key="1">
    <citation type="submission" date="2011-11" db="EMBL/GenBank/DDBJ databases">
        <title>The Noncontiguous Finished genome of Desulfosporosinus youngiae DSM 17734.</title>
        <authorList>
            <consortium name="US DOE Joint Genome Institute (JGI-PGF)"/>
            <person name="Lucas S."/>
            <person name="Han J."/>
            <person name="Lapidus A."/>
            <person name="Cheng J.-F."/>
            <person name="Goodwin L."/>
            <person name="Pitluck S."/>
            <person name="Peters L."/>
            <person name="Ovchinnikova G."/>
            <person name="Lu M."/>
            <person name="Land M.L."/>
            <person name="Hauser L."/>
            <person name="Pester M."/>
            <person name="Spring S."/>
            <person name="Ollivier B."/>
            <person name="Rattei T."/>
            <person name="Klenk H.-P."/>
            <person name="Wagner M."/>
            <person name="Loy A."/>
            <person name="Woyke T.J."/>
        </authorList>
    </citation>
    <scope>NUCLEOTIDE SEQUENCE [LARGE SCALE GENOMIC DNA]</scope>
    <source>
        <strain evidence="5 6">DSM 17734</strain>
    </source>
</reference>
<evidence type="ECO:0000256" key="1">
    <source>
        <dbReference type="ARBA" id="ARBA00022614"/>
    </source>
</evidence>
<dbReference type="PANTHER" id="PTHR48051">
    <property type="match status" value="1"/>
</dbReference>
<name>H5Y3V6_9FIRM</name>
<dbReference type="InterPro" id="IPR050216">
    <property type="entry name" value="LRR_domain-containing"/>
</dbReference>
<feature type="domain" description="Disease resistance R13L4/SHOC-2-like LRR" evidence="4">
    <location>
        <begin position="261"/>
        <end position="389"/>
    </location>
</feature>
<keyword evidence="3" id="KW-0175">Coiled coil</keyword>
<dbReference type="SUPFAM" id="SSF52540">
    <property type="entry name" value="P-loop containing nucleoside triphosphate hydrolases"/>
    <property type="match status" value="1"/>
</dbReference>
<evidence type="ECO:0000313" key="6">
    <source>
        <dbReference type="Proteomes" id="UP000005104"/>
    </source>
</evidence>
<evidence type="ECO:0000256" key="3">
    <source>
        <dbReference type="SAM" id="Coils"/>
    </source>
</evidence>
<dbReference type="SMART" id="SM00369">
    <property type="entry name" value="LRR_TYP"/>
    <property type="match status" value="3"/>
</dbReference>
<proteinExistence type="predicted"/>
<dbReference type="GO" id="GO:0005737">
    <property type="term" value="C:cytoplasm"/>
    <property type="evidence" value="ECO:0007669"/>
    <property type="project" value="TreeGrafter"/>
</dbReference>
<dbReference type="Gene3D" id="3.80.10.10">
    <property type="entry name" value="Ribonuclease Inhibitor"/>
    <property type="match status" value="2"/>
</dbReference>
<dbReference type="OrthoDB" id="1148122at2"/>
<dbReference type="AlphaFoldDB" id="H5Y3V6"/>
<dbReference type="Proteomes" id="UP000005104">
    <property type="component" value="Chromosome"/>
</dbReference>
<dbReference type="InterPro" id="IPR003591">
    <property type="entry name" value="Leu-rich_rpt_typical-subtyp"/>
</dbReference>
<dbReference type="HOGENOM" id="CLU_295397_0_0_9"/>
<dbReference type="InterPro" id="IPR032675">
    <property type="entry name" value="LRR_dom_sf"/>
</dbReference>
<keyword evidence="6" id="KW-1185">Reference proteome</keyword>
<feature type="coiled-coil region" evidence="3">
    <location>
        <begin position="30"/>
        <end position="57"/>
    </location>
</feature>
<dbReference type="PROSITE" id="PS51450">
    <property type="entry name" value="LRR"/>
    <property type="match status" value="1"/>
</dbReference>
<dbReference type="Pfam" id="PF08477">
    <property type="entry name" value="Roc"/>
    <property type="match status" value="1"/>
</dbReference>
<dbReference type="InterPro" id="IPR055414">
    <property type="entry name" value="LRR_R13L4/SHOC2-like"/>
</dbReference>
<dbReference type="eggNOG" id="COG1100">
    <property type="taxonomic scope" value="Bacteria"/>
</dbReference>
<evidence type="ECO:0000259" key="4">
    <source>
        <dbReference type="Pfam" id="PF23598"/>
    </source>
</evidence>
<dbReference type="STRING" id="768710.DesyoDRAFT_2419"/>
<evidence type="ECO:0000313" key="5">
    <source>
        <dbReference type="EMBL" id="EHQ89494.1"/>
    </source>
</evidence>